<feature type="region of interest" description="Disordered" evidence="7">
    <location>
        <begin position="276"/>
        <end position="346"/>
    </location>
</feature>
<evidence type="ECO:0000256" key="5">
    <source>
        <dbReference type="ARBA" id="ARBA00022777"/>
    </source>
</evidence>
<dbReference type="Gene3D" id="3.30.200.20">
    <property type="entry name" value="Phosphorylase Kinase, domain 1"/>
    <property type="match status" value="1"/>
</dbReference>
<keyword evidence="4" id="KW-0547">Nucleotide-binding</keyword>
<dbReference type="GO" id="GO:0004674">
    <property type="term" value="F:protein serine/threonine kinase activity"/>
    <property type="evidence" value="ECO:0007669"/>
    <property type="project" value="UniProtKB-KW"/>
</dbReference>
<dbReference type="Pfam" id="PF00069">
    <property type="entry name" value="Pkinase"/>
    <property type="match status" value="1"/>
</dbReference>
<feature type="compositionally biased region" description="Low complexity" evidence="7">
    <location>
        <begin position="376"/>
        <end position="387"/>
    </location>
</feature>
<reference evidence="10 11" key="1">
    <citation type="submission" date="2019-03" db="EMBL/GenBank/DDBJ databases">
        <title>Draft genome sequences of novel Actinobacteria.</title>
        <authorList>
            <person name="Sahin N."/>
            <person name="Ay H."/>
            <person name="Saygin H."/>
        </authorList>
    </citation>
    <scope>NUCLEOTIDE SEQUENCE [LARGE SCALE GENOMIC DNA]</scope>
    <source>
        <strain evidence="10 11">16K404</strain>
    </source>
</reference>
<proteinExistence type="predicted"/>
<keyword evidence="8" id="KW-0472">Membrane</keyword>
<sequence length="399" mass="42243">MSEDLTGRRLGHYKIDGVLGRGGMSVMYRATDVRLGRKVALKVMGEHITGDAEFRERFVDEARNTSAIDHANIVPLYDFGEVDGMLFIAMRLVEGTDLAGLISDGPISPKRSLELLGQIAEALDMLHERGLVHLDLKPANVLVTSRESSHEHVYLADFGLTRRGATGHRTSSGDFLGSPTYAAPEHLRGEPVDGRTDQYALACMLFACLTGRPPFPGSVQEVIQGHLGAEPPTPGSLVLLPPPIDEVLRRGMSKRGDQRYASCQDLIAAARGALGPAAGEAPAPPRVAQQPVPPPPANPASQPFPQQMPQQAGPYPQQSYPGYQQQPVRLRPPMPAGSSSFTRTSSGGAAKWIVPVLVGVALLVIVLLFVAMATSGSGSGSGSTPSTAELPTSVPTADG</sequence>
<dbReference type="PANTHER" id="PTHR43289">
    <property type="entry name" value="MITOGEN-ACTIVATED PROTEIN KINASE KINASE KINASE 20-RELATED"/>
    <property type="match status" value="1"/>
</dbReference>
<name>A0A4R4UZW3_9PSEU</name>
<feature type="compositionally biased region" description="Low complexity" evidence="7">
    <location>
        <begin position="299"/>
        <end position="327"/>
    </location>
</feature>
<dbReference type="PROSITE" id="PS50011">
    <property type="entry name" value="PROTEIN_KINASE_DOM"/>
    <property type="match status" value="1"/>
</dbReference>
<evidence type="ECO:0000313" key="11">
    <source>
        <dbReference type="Proteomes" id="UP000294744"/>
    </source>
</evidence>
<dbReference type="InterPro" id="IPR011009">
    <property type="entry name" value="Kinase-like_dom_sf"/>
</dbReference>
<feature type="transmembrane region" description="Helical" evidence="8">
    <location>
        <begin position="352"/>
        <end position="373"/>
    </location>
</feature>
<dbReference type="InterPro" id="IPR000719">
    <property type="entry name" value="Prot_kinase_dom"/>
</dbReference>
<dbReference type="PANTHER" id="PTHR43289:SF6">
    <property type="entry name" value="SERINE_THREONINE-PROTEIN KINASE NEKL-3"/>
    <property type="match status" value="1"/>
</dbReference>
<evidence type="ECO:0000256" key="8">
    <source>
        <dbReference type="SAM" id="Phobius"/>
    </source>
</evidence>
<evidence type="ECO:0000256" key="6">
    <source>
        <dbReference type="ARBA" id="ARBA00022840"/>
    </source>
</evidence>
<keyword evidence="5 10" id="KW-0418">Kinase</keyword>
<dbReference type="SMART" id="SM00220">
    <property type="entry name" value="S_TKc"/>
    <property type="match status" value="1"/>
</dbReference>
<keyword evidence="8" id="KW-0812">Transmembrane</keyword>
<keyword evidence="11" id="KW-1185">Reference proteome</keyword>
<dbReference type="RefSeq" id="WP_132623255.1">
    <property type="nucleotide sequence ID" value="NZ_SMKV01000014.1"/>
</dbReference>
<protein>
    <recommendedName>
        <fullName evidence="1">non-specific serine/threonine protein kinase</fullName>
        <ecNumber evidence="1">2.7.11.1</ecNumber>
    </recommendedName>
</protein>
<dbReference type="CDD" id="cd14014">
    <property type="entry name" value="STKc_PknB_like"/>
    <property type="match status" value="1"/>
</dbReference>
<feature type="compositionally biased region" description="Polar residues" evidence="7">
    <location>
        <begin position="389"/>
        <end position="399"/>
    </location>
</feature>
<feature type="region of interest" description="Disordered" evidence="7">
    <location>
        <begin position="376"/>
        <end position="399"/>
    </location>
</feature>
<dbReference type="OrthoDB" id="9762169at2"/>
<evidence type="ECO:0000313" key="10">
    <source>
        <dbReference type="EMBL" id="TDC92389.1"/>
    </source>
</evidence>
<dbReference type="InterPro" id="IPR008271">
    <property type="entry name" value="Ser/Thr_kinase_AS"/>
</dbReference>
<dbReference type="EMBL" id="SMKV01000014">
    <property type="protein sequence ID" value="TDC92389.1"/>
    <property type="molecule type" value="Genomic_DNA"/>
</dbReference>
<dbReference type="Gene3D" id="1.10.510.10">
    <property type="entry name" value="Transferase(Phosphotransferase) domain 1"/>
    <property type="match status" value="1"/>
</dbReference>
<dbReference type="GO" id="GO:0005524">
    <property type="term" value="F:ATP binding"/>
    <property type="evidence" value="ECO:0007669"/>
    <property type="project" value="UniProtKB-KW"/>
</dbReference>
<organism evidence="10 11">
    <name type="scientific">Saccharopolyspora aridisoli</name>
    <dbReference type="NCBI Taxonomy" id="2530385"/>
    <lineage>
        <taxon>Bacteria</taxon>
        <taxon>Bacillati</taxon>
        <taxon>Actinomycetota</taxon>
        <taxon>Actinomycetes</taxon>
        <taxon>Pseudonocardiales</taxon>
        <taxon>Pseudonocardiaceae</taxon>
        <taxon>Saccharopolyspora</taxon>
    </lineage>
</organism>
<dbReference type="EC" id="2.7.11.1" evidence="1"/>
<feature type="domain" description="Protein kinase" evidence="9">
    <location>
        <begin position="13"/>
        <end position="274"/>
    </location>
</feature>
<comment type="caution">
    <text evidence="10">The sequence shown here is derived from an EMBL/GenBank/DDBJ whole genome shotgun (WGS) entry which is preliminary data.</text>
</comment>
<dbReference type="SUPFAM" id="SSF56112">
    <property type="entry name" value="Protein kinase-like (PK-like)"/>
    <property type="match status" value="1"/>
</dbReference>
<evidence type="ECO:0000256" key="4">
    <source>
        <dbReference type="ARBA" id="ARBA00022741"/>
    </source>
</evidence>
<gene>
    <name evidence="10" type="ORF">E1161_13550</name>
</gene>
<accession>A0A4R4UZW3</accession>
<evidence type="ECO:0000259" key="9">
    <source>
        <dbReference type="PROSITE" id="PS50011"/>
    </source>
</evidence>
<feature type="compositionally biased region" description="Low complexity" evidence="7">
    <location>
        <begin position="336"/>
        <end position="346"/>
    </location>
</feature>
<feature type="compositionally biased region" description="Low complexity" evidence="7">
    <location>
        <begin position="276"/>
        <end position="290"/>
    </location>
</feature>
<keyword evidence="2 10" id="KW-0723">Serine/threonine-protein kinase</keyword>
<evidence type="ECO:0000256" key="2">
    <source>
        <dbReference type="ARBA" id="ARBA00022527"/>
    </source>
</evidence>
<dbReference type="AlphaFoldDB" id="A0A4R4UZW3"/>
<dbReference type="Proteomes" id="UP000294744">
    <property type="component" value="Unassembled WGS sequence"/>
</dbReference>
<evidence type="ECO:0000256" key="1">
    <source>
        <dbReference type="ARBA" id="ARBA00012513"/>
    </source>
</evidence>
<evidence type="ECO:0000256" key="7">
    <source>
        <dbReference type="SAM" id="MobiDB-lite"/>
    </source>
</evidence>
<keyword evidence="3" id="KW-0808">Transferase</keyword>
<dbReference type="PROSITE" id="PS00108">
    <property type="entry name" value="PROTEIN_KINASE_ST"/>
    <property type="match status" value="1"/>
</dbReference>
<evidence type="ECO:0000256" key="3">
    <source>
        <dbReference type="ARBA" id="ARBA00022679"/>
    </source>
</evidence>
<keyword evidence="6" id="KW-0067">ATP-binding</keyword>
<keyword evidence="8" id="KW-1133">Transmembrane helix</keyword>